<dbReference type="Proteomes" id="UP001516400">
    <property type="component" value="Unassembled WGS sequence"/>
</dbReference>
<dbReference type="EMBL" id="JABFTP020000042">
    <property type="protein sequence ID" value="KAL3271580.1"/>
    <property type="molecule type" value="Genomic_DNA"/>
</dbReference>
<comment type="caution">
    <text evidence="1">The sequence shown here is derived from an EMBL/GenBank/DDBJ whole genome shotgun (WGS) entry which is preliminary data.</text>
</comment>
<protein>
    <submittedName>
        <fullName evidence="1">Uncharacterized protein</fullName>
    </submittedName>
</protein>
<name>A0ABD2MZE8_9CUCU</name>
<keyword evidence="2" id="KW-1185">Reference proteome</keyword>
<evidence type="ECO:0000313" key="1">
    <source>
        <dbReference type="EMBL" id="KAL3271580.1"/>
    </source>
</evidence>
<evidence type="ECO:0000313" key="2">
    <source>
        <dbReference type="Proteomes" id="UP001516400"/>
    </source>
</evidence>
<organism evidence="1 2">
    <name type="scientific">Cryptolaemus montrouzieri</name>
    <dbReference type="NCBI Taxonomy" id="559131"/>
    <lineage>
        <taxon>Eukaryota</taxon>
        <taxon>Metazoa</taxon>
        <taxon>Ecdysozoa</taxon>
        <taxon>Arthropoda</taxon>
        <taxon>Hexapoda</taxon>
        <taxon>Insecta</taxon>
        <taxon>Pterygota</taxon>
        <taxon>Neoptera</taxon>
        <taxon>Endopterygota</taxon>
        <taxon>Coleoptera</taxon>
        <taxon>Polyphaga</taxon>
        <taxon>Cucujiformia</taxon>
        <taxon>Coccinelloidea</taxon>
        <taxon>Coccinellidae</taxon>
        <taxon>Scymninae</taxon>
        <taxon>Scymnini</taxon>
        <taxon>Cryptolaemus</taxon>
    </lineage>
</organism>
<gene>
    <name evidence="1" type="ORF">HHI36_022055</name>
</gene>
<feature type="non-terminal residue" evidence="1">
    <location>
        <position position="100"/>
    </location>
</feature>
<accession>A0ABD2MZE8</accession>
<proteinExistence type="predicted"/>
<dbReference type="AlphaFoldDB" id="A0ABD2MZE8"/>
<reference evidence="1 2" key="1">
    <citation type="journal article" date="2021" name="BMC Biol.">
        <title>Horizontally acquired antibacterial genes associated with adaptive radiation of ladybird beetles.</title>
        <authorList>
            <person name="Li H.S."/>
            <person name="Tang X.F."/>
            <person name="Huang Y.H."/>
            <person name="Xu Z.Y."/>
            <person name="Chen M.L."/>
            <person name="Du X.Y."/>
            <person name="Qiu B.Y."/>
            <person name="Chen P.T."/>
            <person name="Zhang W."/>
            <person name="Slipinski A."/>
            <person name="Escalona H.E."/>
            <person name="Waterhouse R.M."/>
            <person name="Zwick A."/>
            <person name="Pang H."/>
        </authorList>
    </citation>
    <scope>NUCLEOTIDE SEQUENCE [LARGE SCALE GENOMIC DNA]</scope>
    <source>
        <strain evidence="1">SYSU2018</strain>
    </source>
</reference>
<sequence>MKIFRKNKRWETPEVNALRDEVETARTIAMVHGDGESMGLYRVLKKRLKQAIEMKVRNIKYINEPENRSRAIWTVIYSKTKVKKKLKKKKIIEFVFEAFD</sequence>